<dbReference type="InterPro" id="IPR011250">
    <property type="entry name" value="OMP/PagP_B-barrel"/>
</dbReference>
<comment type="caution">
    <text evidence="2">The sequence shown here is derived from an EMBL/GenBank/DDBJ whole genome shotgun (WGS) entry which is preliminary data.</text>
</comment>
<feature type="signal peptide" evidence="1">
    <location>
        <begin position="1"/>
        <end position="23"/>
    </location>
</feature>
<organism evidence="2 3">
    <name type="scientific">Candidatus Coprenecus stercoravium</name>
    <dbReference type="NCBI Taxonomy" id="2840735"/>
    <lineage>
        <taxon>Bacteria</taxon>
        <taxon>Pseudomonadati</taxon>
        <taxon>Bacteroidota</taxon>
        <taxon>Bacteroidia</taxon>
        <taxon>Bacteroidales</taxon>
        <taxon>Rikenellaceae</taxon>
        <taxon>Rikenellaceae incertae sedis</taxon>
        <taxon>Candidatus Coprenecus</taxon>
    </lineage>
</organism>
<name>A0A9D2GQ72_9BACT</name>
<accession>A0A9D2GQ72</accession>
<dbReference type="Pfam" id="PF16961">
    <property type="entry name" value="OmpA_like"/>
    <property type="match status" value="1"/>
</dbReference>
<reference evidence="2" key="1">
    <citation type="journal article" date="2021" name="PeerJ">
        <title>Extensive microbial diversity within the chicken gut microbiome revealed by metagenomics and culture.</title>
        <authorList>
            <person name="Gilroy R."/>
            <person name="Ravi A."/>
            <person name="Getino M."/>
            <person name="Pursley I."/>
            <person name="Horton D.L."/>
            <person name="Alikhan N.F."/>
            <person name="Baker D."/>
            <person name="Gharbi K."/>
            <person name="Hall N."/>
            <person name="Watson M."/>
            <person name="Adriaenssens E.M."/>
            <person name="Foster-Nyarko E."/>
            <person name="Jarju S."/>
            <person name="Secka A."/>
            <person name="Antonio M."/>
            <person name="Oren A."/>
            <person name="Chaudhuri R.R."/>
            <person name="La Ragione R."/>
            <person name="Hildebrand F."/>
            <person name="Pallen M.J."/>
        </authorList>
    </citation>
    <scope>NUCLEOTIDE SEQUENCE</scope>
    <source>
        <strain evidence="2">Gambia16-554</strain>
    </source>
</reference>
<dbReference type="Gene3D" id="2.40.160.20">
    <property type="match status" value="1"/>
</dbReference>
<protein>
    <recommendedName>
        <fullName evidence="4">Outer membrane protein beta-barrel domain-containing protein</fullName>
    </recommendedName>
</protein>
<evidence type="ECO:0008006" key="4">
    <source>
        <dbReference type="Google" id="ProtNLM"/>
    </source>
</evidence>
<reference evidence="2" key="2">
    <citation type="submission" date="2021-04" db="EMBL/GenBank/DDBJ databases">
        <authorList>
            <person name="Gilroy R."/>
        </authorList>
    </citation>
    <scope>NUCLEOTIDE SEQUENCE</scope>
    <source>
        <strain evidence="2">Gambia16-554</strain>
    </source>
</reference>
<dbReference type="InterPro" id="IPR031585">
    <property type="entry name" value="OmpA_OmpF-like"/>
</dbReference>
<evidence type="ECO:0000256" key="1">
    <source>
        <dbReference type="SAM" id="SignalP"/>
    </source>
</evidence>
<keyword evidence="1" id="KW-0732">Signal</keyword>
<evidence type="ECO:0000313" key="3">
    <source>
        <dbReference type="Proteomes" id="UP000824115"/>
    </source>
</evidence>
<evidence type="ECO:0000313" key="2">
    <source>
        <dbReference type="EMBL" id="HIZ86186.1"/>
    </source>
</evidence>
<dbReference type="AlphaFoldDB" id="A0A9D2GQ72"/>
<dbReference type="EMBL" id="DXAW01000117">
    <property type="protein sequence ID" value="HIZ86186.1"/>
    <property type="molecule type" value="Genomic_DNA"/>
</dbReference>
<gene>
    <name evidence="2" type="ORF">IAC04_06820</name>
</gene>
<proteinExistence type="predicted"/>
<sequence>MMIKRIIIMLTAVIALTCTAARAQERGANQNDLTFAVTAGYNGSVLQSAPDGNRTSYSIAAPVNDKSLGVGFELGWFFLDLWRMNIGGGFSFTNSPGYPGIPGTYDIPGSTLGDGSIPDYDAVVNRNTMQFNVSLGFDRYFRTGVEGLLPYVGIKAGYAYGQDIAFKDDETWMGQSAGEAFAIRGAVTVGVDYYFTEAFFIGASIDPFAYTYNYSMVKPQAGLGALAADSHNFAAFAAPTLKIGFAF</sequence>
<feature type="chain" id="PRO_5039458840" description="Outer membrane protein beta-barrel domain-containing protein" evidence="1">
    <location>
        <begin position="24"/>
        <end position="247"/>
    </location>
</feature>
<dbReference type="Proteomes" id="UP000824115">
    <property type="component" value="Unassembled WGS sequence"/>
</dbReference>
<dbReference type="SUPFAM" id="SSF56925">
    <property type="entry name" value="OMPA-like"/>
    <property type="match status" value="1"/>
</dbReference>